<dbReference type="InterPro" id="IPR010619">
    <property type="entry name" value="ThrE-like_N"/>
</dbReference>
<keyword evidence="3 7" id="KW-0812">Transmembrane</keyword>
<dbReference type="RefSeq" id="WP_027825266.1">
    <property type="nucleotide sequence ID" value="NZ_AUEI01000013.1"/>
</dbReference>
<dbReference type="GO" id="GO:0005886">
    <property type="term" value="C:plasma membrane"/>
    <property type="evidence" value="ECO:0007669"/>
    <property type="project" value="UniProtKB-SubCell"/>
</dbReference>
<name>A0A0R1RZ27_9LACO</name>
<keyword evidence="10" id="KW-1185">Reference proteome</keyword>
<evidence type="ECO:0000256" key="5">
    <source>
        <dbReference type="ARBA" id="ARBA00023136"/>
    </source>
</evidence>
<dbReference type="EMBL" id="AZFB01000014">
    <property type="protein sequence ID" value="KRL62033.1"/>
    <property type="molecule type" value="Genomic_DNA"/>
</dbReference>
<sequence length="255" mass="28227">MFEDQERLKEIQRICLLAGHLMIEGGSEMSRVEDTMLRIARNAGVNDPQVFATPTGVFLTLDSGQLSQIEQVRERNINLELVDRVNNLSRQFASKKITLQELDQKLHDVATNTAAFPLWLQLLGAASLSSTLMVLFFDSYDWVDFPAAAIVGCLGFLVYYFIQKYTRIRFLSEFISAMFMAGLTYFLHMLVPESSIDKILVGALMTLVPGLALTNALRDLFAGDLMSGIGRFVEAVMTALALGGGVGIIMRFLGA</sequence>
<dbReference type="PANTHER" id="PTHR34390">
    <property type="entry name" value="UPF0442 PROTEIN YJJB-RELATED"/>
    <property type="match status" value="1"/>
</dbReference>
<evidence type="ECO:0000256" key="4">
    <source>
        <dbReference type="ARBA" id="ARBA00022989"/>
    </source>
</evidence>
<dbReference type="Proteomes" id="UP000051931">
    <property type="component" value="Unassembled WGS sequence"/>
</dbReference>
<comment type="subcellular location">
    <subcellularLocation>
        <location evidence="1">Cell membrane</location>
        <topology evidence="1">Multi-pass membrane protein</topology>
    </subcellularLocation>
</comment>
<dbReference type="Pfam" id="PF06738">
    <property type="entry name" value="ThrE"/>
    <property type="match status" value="1"/>
</dbReference>
<dbReference type="GO" id="GO:0022857">
    <property type="term" value="F:transmembrane transporter activity"/>
    <property type="evidence" value="ECO:0007669"/>
    <property type="project" value="InterPro"/>
</dbReference>
<accession>A0A0R1RZ27</accession>
<keyword evidence="5 7" id="KW-0472">Membrane</keyword>
<proteinExistence type="inferred from homology"/>
<reference evidence="9 10" key="1">
    <citation type="journal article" date="2015" name="Genome Announc.">
        <title>Expanding the biotechnology potential of lactobacilli through comparative genomics of 213 strains and associated genera.</title>
        <authorList>
            <person name="Sun Z."/>
            <person name="Harris H.M."/>
            <person name="McCann A."/>
            <person name="Guo C."/>
            <person name="Argimon S."/>
            <person name="Zhang W."/>
            <person name="Yang X."/>
            <person name="Jeffery I.B."/>
            <person name="Cooney J.C."/>
            <person name="Kagawa T.F."/>
            <person name="Liu W."/>
            <person name="Song Y."/>
            <person name="Salvetti E."/>
            <person name="Wrobel A."/>
            <person name="Rasinkangas P."/>
            <person name="Parkhill J."/>
            <person name="Rea M.C."/>
            <person name="O'Sullivan O."/>
            <person name="Ritari J."/>
            <person name="Douillard F.P."/>
            <person name="Paul Ross R."/>
            <person name="Yang R."/>
            <person name="Briner A.E."/>
            <person name="Felis G.E."/>
            <person name="de Vos W.M."/>
            <person name="Barrangou R."/>
            <person name="Klaenhammer T.R."/>
            <person name="Caufield P.W."/>
            <person name="Cui Y."/>
            <person name="Zhang H."/>
            <person name="O'Toole P.W."/>
        </authorList>
    </citation>
    <scope>NUCLEOTIDE SEQUENCE [LARGE SCALE GENOMIC DNA]</scope>
    <source>
        <strain evidence="9 10">DSM 15354</strain>
    </source>
</reference>
<protein>
    <recommendedName>
        <fullName evidence="8">Threonine/serine exporter-like N-terminal domain-containing protein</fullName>
    </recommendedName>
</protein>
<comment type="similarity">
    <text evidence="6">Belongs to the ThrE exporter (TC 2.A.79) family.</text>
</comment>
<feature type="transmembrane region" description="Helical" evidence="7">
    <location>
        <begin position="114"/>
        <end position="137"/>
    </location>
</feature>
<evidence type="ECO:0000313" key="9">
    <source>
        <dbReference type="EMBL" id="KRL62033.1"/>
    </source>
</evidence>
<feature type="transmembrane region" description="Helical" evidence="7">
    <location>
        <begin position="143"/>
        <end position="162"/>
    </location>
</feature>
<feature type="transmembrane region" description="Helical" evidence="7">
    <location>
        <begin position="169"/>
        <end position="187"/>
    </location>
</feature>
<dbReference type="GO" id="GO:0015744">
    <property type="term" value="P:succinate transport"/>
    <property type="evidence" value="ECO:0007669"/>
    <property type="project" value="TreeGrafter"/>
</dbReference>
<dbReference type="eggNOG" id="COG2966">
    <property type="taxonomic scope" value="Bacteria"/>
</dbReference>
<dbReference type="PANTHER" id="PTHR34390:SF2">
    <property type="entry name" value="SUCCINATE TRANSPORTER SUBUNIT YJJP-RELATED"/>
    <property type="match status" value="1"/>
</dbReference>
<dbReference type="STRING" id="1122152.GCA_000425905_01320"/>
<keyword evidence="4 7" id="KW-1133">Transmembrane helix</keyword>
<feature type="domain" description="Threonine/serine exporter-like N-terminal" evidence="8">
    <location>
        <begin position="13"/>
        <end position="252"/>
    </location>
</feature>
<evidence type="ECO:0000259" key="8">
    <source>
        <dbReference type="Pfam" id="PF06738"/>
    </source>
</evidence>
<evidence type="ECO:0000256" key="2">
    <source>
        <dbReference type="ARBA" id="ARBA00022475"/>
    </source>
</evidence>
<evidence type="ECO:0000256" key="1">
    <source>
        <dbReference type="ARBA" id="ARBA00004651"/>
    </source>
</evidence>
<comment type="caution">
    <text evidence="9">The sequence shown here is derived from an EMBL/GenBank/DDBJ whole genome shotgun (WGS) entry which is preliminary data.</text>
</comment>
<evidence type="ECO:0000256" key="6">
    <source>
        <dbReference type="ARBA" id="ARBA00034125"/>
    </source>
</evidence>
<dbReference type="PATRIC" id="fig|1122152.4.peg.415"/>
<keyword evidence="2" id="KW-1003">Cell membrane</keyword>
<gene>
    <name evidence="9" type="ORF">FC23_GL000409</name>
</gene>
<dbReference type="InterPro" id="IPR050539">
    <property type="entry name" value="ThrE_Dicarb/AminoAcid_Exp"/>
</dbReference>
<evidence type="ECO:0000313" key="10">
    <source>
        <dbReference type="Proteomes" id="UP000051931"/>
    </source>
</evidence>
<feature type="transmembrane region" description="Helical" evidence="7">
    <location>
        <begin position="199"/>
        <end position="217"/>
    </location>
</feature>
<dbReference type="AlphaFoldDB" id="A0A0R1RZ27"/>
<organism evidence="9 10">
    <name type="scientific">Lactobacillus psittaci DSM 15354</name>
    <dbReference type="NCBI Taxonomy" id="1122152"/>
    <lineage>
        <taxon>Bacteria</taxon>
        <taxon>Bacillati</taxon>
        <taxon>Bacillota</taxon>
        <taxon>Bacilli</taxon>
        <taxon>Lactobacillales</taxon>
        <taxon>Lactobacillaceae</taxon>
        <taxon>Lactobacillus</taxon>
    </lineage>
</organism>
<dbReference type="OrthoDB" id="9813917at2"/>
<evidence type="ECO:0000256" key="3">
    <source>
        <dbReference type="ARBA" id="ARBA00022692"/>
    </source>
</evidence>
<feature type="transmembrane region" description="Helical" evidence="7">
    <location>
        <begin position="229"/>
        <end position="253"/>
    </location>
</feature>
<evidence type="ECO:0000256" key="7">
    <source>
        <dbReference type="SAM" id="Phobius"/>
    </source>
</evidence>